<dbReference type="PANTHER" id="PTHR48022">
    <property type="entry name" value="PLASTIDIC GLUCOSE TRANSPORTER 4"/>
    <property type="match status" value="1"/>
</dbReference>
<accession>A0A177C943</accession>
<dbReference type="FunFam" id="1.20.1250.20:FF:000026">
    <property type="entry name" value="MFS quinate transporter QutD"/>
    <property type="match status" value="1"/>
</dbReference>
<feature type="domain" description="Major facilitator superfamily (MFS) profile" evidence="10">
    <location>
        <begin position="22"/>
        <end position="475"/>
    </location>
</feature>
<dbReference type="InParanoid" id="A0A177C943"/>
<protein>
    <submittedName>
        <fullName evidence="11">General substrate transporter</fullName>
    </submittedName>
</protein>
<dbReference type="InterPro" id="IPR005829">
    <property type="entry name" value="Sugar_transporter_CS"/>
</dbReference>
<dbReference type="InterPro" id="IPR020846">
    <property type="entry name" value="MFS_dom"/>
</dbReference>
<evidence type="ECO:0000313" key="12">
    <source>
        <dbReference type="Proteomes" id="UP000077069"/>
    </source>
</evidence>
<evidence type="ECO:0000256" key="9">
    <source>
        <dbReference type="SAM" id="Phobius"/>
    </source>
</evidence>
<reference evidence="11 12" key="1">
    <citation type="submission" date="2016-05" db="EMBL/GenBank/DDBJ databases">
        <title>Comparative analysis of secretome profiles of manganese(II)-oxidizing ascomycete fungi.</title>
        <authorList>
            <consortium name="DOE Joint Genome Institute"/>
            <person name="Zeiner C.A."/>
            <person name="Purvine S.O."/>
            <person name="Zink E.M."/>
            <person name="Wu S."/>
            <person name="Pasa-Tolic L."/>
            <person name="Chaput D.L."/>
            <person name="Haridas S."/>
            <person name="Grigoriev I.V."/>
            <person name="Santelli C.M."/>
            <person name="Hansel C.M."/>
        </authorList>
    </citation>
    <scope>NUCLEOTIDE SEQUENCE [LARGE SCALE GENOMIC DNA]</scope>
    <source>
        <strain evidence="11 12">AP3s5-JAC2a</strain>
    </source>
</reference>
<evidence type="ECO:0000259" key="10">
    <source>
        <dbReference type="PROSITE" id="PS50850"/>
    </source>
</evidence>
<evidence type="ECO:0000256" key="2">
    <source>
        <dbReference type="ARBA" id="ARBA00010992"/>
    </source>
</evidence>
<dbReference type="PROSITE" id="PS00217">
    <property type="entry name" value="SUGAR_TRANSPORT_2"/>
    <property type="match status" value="1"/>
</dbReference>
<dbReference type="PANTHER" id="PTHR48022:SF81">
    <property type="entry name" value="MAJOR FACILITATOR SUPERFAMILY (MFS) PROFILE DOMAIN-CONTAINING PROTEIN"/>
    <property type="match status" value="1"/>
</dbReference>
<feature type="transmembrane region" description="Helical" evidence="9">
    <location>
        <begin position="318"/>
        <end position="342"/>
    </location>
</feature>
<feature type="transmembrane region" description="Helical" evidence="9">
    <location>
        <begin position="278"/>
        <end position="294"/>
    </location>
</feature>
<dbReference type="Proteomes" id="UP000077069">
    <property type="component" value="Unassembled WGS sequence"/>
</dbReference>
<feature type="transmembrane region" description="Helical" evidence="9">
    <location>
        <begin position="158"/>
        <end position="180"/>
    </location>
</feature>
<feature type="transmembrane region" description="Helical" evidence="9">
    <location>
        <begin position="421"/>
        <end position="441"/>
    </location>
</feature>
<dbReference type="GeneID" id="28759214"/>
<dbReference type="InterPro" id="IPR005828">
    <property type="entry name" value="MFS_sugar_transport-like"/>
</dbReference>
<dbReference type="InterPro" id="IPR003663">
    <property type="entry name" value="Sugar/inositol_transpt"/>
</dbReference>
<dbReference type="PROSITE" id="PS50850">
    <property type="entry name" value="MFS"/>
    <property type="match status" value="1"/>
</dbReference>
<dbReference type="OrthoDB" id="508119at2759"/>
<keyword evidence="3 7" id="KW-0813">Transport</keyword>
<evidence type="ECO:0000256" key="3">
    <source>
        <dbReference type="ARBA" id="ARBA00022448"/>
    </source>
</evidence>
<evidence type="ECO:0000256" key="8">
    <source>
        <dbReference type="SAM" id="MobiDB-lite"/>
    </source>
</evidence>
<evidence type="ECO:0000256" key="5">
    <source>
        <dbReference type="ARBA" id="ARBA00022989"/>
    </source>
</evidence>
<dbReference type="NCBIfam" id="TIGR00879">
    <property type="entry name" value="SP"/>
    <property type="match status" value="1"/>
</dbReference>
<sequence>MAKFDMKTVWSDIVQYRRAYILTAVASFGGMLFGWDTGLIGGVLTMDAFQHSFNLDRESPDFANLQGNIVSVLQAGCFFGAMSSFYISDTFGRKKALIIADIIFIIGSLVQTLCAINTTSLAQLYVGRVIGGFGVGLVSAVVPTYIGENANKEIRGRCIGCMQLFNVTGICLSFFVNYGISLQIKTLSSAKWRIPFALQMLPGALLLIGIVFQNESPRWLVEKNRLADAAKALATVRAKPIDDADVLQELDEIVKDFQGHEKLPLRAQLRSACSSKRMFYQSSFAVILMFWQQWTGTNSINYYAPQIFQTIGLKGPSAGLFATGVYGIVKIVVTAIGLMAFTEQMGRKWSLLIGSLGQAFAMFYIGVNSAVNPVKEGDALSGNSIFAIVCVYLFVVFYSFGWGPIPFVLSSECSPNHVRSLIMAAALMTQWLFNFVIAKITPLMLSGITYGTFLLFGSCCIIMGIYTIFCVPETKNVPLESIHHLFEGRIIAGCIKDTIPRHSRAKQLQHHHVTNDDSSETGKPASKGIRADVQHVEEA</sequence>
<dbReference type="InterPro" id="IPR050360">
    <property type="entry name" value="MFS_Sugar_Transporters"/>
</dbReference>
<dbReference type="Pfam" id="PF00083">
    <property type="entry name" value="Sugar_tr"/>
    <property type="match status" value="1"/>
</dbReference>
<feature type="transmembrane region" description="Helical" evidence="9">
    <location>
        <begin position="65"/>
        <end position="86"/>
    </location>
</feature>
<evidence type="ECO:0000256" key="1">
    <source>
        <dbReference type="ARBA" id="ARBA00004141"/>
    </source>
</evidence>
<dbReference type="InterPro" id="IPR036259">
    <property type="entry name" value="MFS_trans_sf"/>
</dbReference>
<feature type="transmembrane region" description="Helical" evidence="9">
    <location>
        <begin position="447"/>
        <end position="469"/>
    </location>
</feature>
<evidence type="ECO:0000256" key="6">
    <source>
        <dbReference type="ARBA" id="ARBA00023136"/>
    </source>
</evidence>
<keyword evidence="6 9" id="KW-0472">Membrane</keyword>
<organism evidence="11 12">
    <name type="scientific">Paraphaeosphaeria sporulosa</name>
    <dbReference type="NCBI Taxonomy" id="1460663"/>
    <lineage>
        <taxon>Eukaryota</taxon>
        <taxon>Fungi</taxon>
        <taxon>Dikarya</taxon>
        <taxon>Ascomycota</taxon>
        <taxon>Pezizomycotina</taxon>
        <taxon>Dothideomycetes</taxon>
        <taxon>Pleosporomycetidae</taxon>
        <taxon>Pleosporales</taxon>
        <taxon>Massarineae</taxon>
        <taxon>Didymosphaeriaceae</taxon>
        <taxon>Paraphaeosphaeria</taxon>
    </lineage>
</organism>
<evidence type="ECO:0000256" key="4">
    <source>
        <dbReference type="ARBA" id="ARBA00022692"/>
    </source>
</evidence>
<dbReference type="PRINTS" id="PR00171">
    <property type="entry name" value="SUGRTRNSPORT"/>
</dbReference>
<feature type="transmembrane region" description="Helical" evidence="9">
    <location>
        <begin position="125"/>
        <end position="146"/>
    </location>
</feature>
<feature type="transmembrane region" description="Helical" evidence="9">
    <location>
        <begin position="385"/>
        <end position="409"/>
    </location>
</feature>
<dbReference type="GO" id="GO:0005351">
    <property type="term" value="F:carbohydrate:proton symporter activity"/>
    <property type="evidence" value="ECO:0007669"/>
    <property type="project" value="TreeGrafter"/>
</dbReference>
<proteinExistence type="inferred from homology"/>
<feature type="transmembrane region" description="Helical" evidence="9">
    <location>
        <begin position="20"/>
        <end position="45"/>
    </location>
</feature>
<dbReference type="EMBL" id="KV441555">
    <property type="protein sequence ID" value="OAG03359.1"/>
    <property type="molecule type" value="Genomic_DNA"/>
</dbReference>
<dbReference type="RefSeq" id="XP_018033724.1">
    <property type="nucleotide sequence ID" value="XM_018175728.1"/>
</dbReference>
<feature type="region of interest" description="Disordered" evidence="8">
    <location>
        <begin position="506"/>
        <end position="531"/>
    </location>
</feature>
<feature type="transmembrane region" description="Helical" evidence="9">
    <location>
        <begin position="349"/>
        <end position="365"/>
    </location>
</feature>
<dbReference type="GO" id="GO:0016020">
    <property type="term" value="C:membrane"/>
    <property type="evidence" value="ECO:0007669"/>
    <property type="project" value="UniProtKB-SubCell"/>
</dbReference>
<evidence type="ECO:0000313" key="11">
    <source>
        <dbReference type="EMBL" id="OAG03359.1"/>
    </source>
</evidence>
<dbReference type="Gene3D" id="1.20.1250.20">
    <property type="entry name" value="MFS general substrate transporter like domains"/>
    <property type="match status" value="1"/>
</dbReference>
<comment type="similarity">
    <text evidence="2 7">Belongs to the major facilitator superfamily. Sugar transporter (TC 2.A.1.1) family.</text>
</comment>
<comment type="subcellular location">
    <subcellularLocation>
        <location evidence="1">Membrane</location>
        <topology evidence="1">Multi-pass membrane protein</topology>
    </subcellularLocation>
</comment>
<keyword evidence="5 9" id="KW-1133">Transmembrane helix</keyword>
<feature type="transmembrane region" description="Helical" evidence="9">
    <location>
        <begin position="192"/>
        <end position="212"/>
    </location>
</feature>
<gene>
    <name evidence="11" type="ORF">CC84DRAFT_1125747</name>
</gene>
<dbReference type="SUPFAM" id="SSF103473">
    <property type="entry name" value="MFS general substrate transporter"/>
    <property type="match status" value="1"/>
</dbReference>
<evidence type="ECO:0000256" key="7">
    <source>
        <dbReference type="RuleBase" id="RU003346"/>
    </source>
</evidence>
<keyword evidence="12" id="KW-1185">Reference proteome</keyword>
<keyword evidence="4 9" id="KW-0812">Transmembrane</keyword>
<name>A0A177C943_9PLEO</name>
<dbReference type="AlphaFoldDB" id="A0A177C943"/>
<feature type="transmembrane region" description="Helical" evidence="9">
    <location>
        <begin position="98"/>
        <end position="119"/>
    </location>
</feature>